<gene>
    <name evidence="1" type="ORF">DLAC_05506</name>
</gene>
<dbReference type="InParanoid" id="A0A151ZG16"/>
<keyword evidence="1" id="KW-0378">Hydrolase</keyword>
<dbReference type="Proteomes" id="UP000076078">
    <property type="component" value="Unassembled WGS sequence"/>
</dbReference>
<dbReference type="Gene3D" id="3.80.10.10">
    <property type="entry name" value="Ribonuclease Inhibitor"/>
    <property type="match status" value="1"/>
</dbReference>
<comment type="caution">
    <text evidence="1">The sequence shown here is derived from an EMBL/GenBank/DDBJ whole genome shotgun (WGS) entry which is preliminary data.</text>
</comment>
<dbReference type="InterPro" id="IPR032675">
    <property type="entry name" value="LRR_dom_sf"/>
</dbReference>
<protein>
    <submittedName>
        <fullName evidence="1">Sentrin-specific protease 8</fullName>
    </submittedName>
</protein>
<sequence>MSNSIIPSLLIRQIFQYIIHQLKVNEKNDVVPKFLKRYYLISKQWSLQIFAKTLKFPKVTIKSSKELNQYMCFYRLGFTLYFSYTNIDRHLLLMITGQISIKDDAIPQTLLDGKKKFSINQFVQSIHFNHKTLYPMYSNFRDGTKQSMLSEYWPNLKSLKITHEPEETYPEDSGEEEDDDDFDNDDENDFDISIYKHVPNKVSLVSDNGESVLLGMEIWSKWKNVTVLKLQDLNVEEIEVNLSNLKSLTKLTLKRLIYGCMEFDKILDSIIQLEELDKFTLESFEGNTTTLLYSQVVNLISSLKKIRSISMISVPIATEIYSTLDDEKELEKTSSETLEKLKFKDMFVDCSVLNSYSLFTECKALKYLRFEDGWNDSSSLKYLYDIPTIQLSIKFKYSAHAIMFKELLLGQNRLNLTNLVINYIPTENASEIVQCNYQSLKLLNLQTLCYNVESVKLLLNSFQSNKTLQNISISIYVTRSISADFDVIKDLILSILSRHQTTTFNFECYDLYKLQLEQNRLGINPTATTIGFVSAHTID</sequence>
<keyword evidence="2" id="KW-1185">Reference proteome</keyword>
<evidence type="ECO:0000313" key="1">
    <source>
        <dbReference type="EMBL" id="KYQ92913.1"/>
    </source>
</evidence>
<evidence type="ECO:0000313" key="2">
    <source>
        <dbReference type="Proteomes" id="UP000076078"/>
    </source>
</evidence>
<dbReference type="GO" id="GO:0008233">
    <property type="term" value="F:peptidase activity"/>
    <property type="evidence" value="ECO:0007669"/>
    <property type="project" value="UniProtKB-KW"/>
</dbReference>
<reference evidence="1 2" key="1">
    <citation type="submission" date="2015-12" db="EMBL/GenBank/DDBJ databases">
        <title>Dictyostelia acquired genes for synthesis and detection of signals that induce cell-type specialization by lateral gene transfer from prokaryotes.</title>
        <authorList>
            <person name="Gloeckner G."/>
            <person name="Schaap P."/>
        </authorList>
    </citation>
    <scope>NUCLEOTIDE SEQUENCE [LARGE SCALE GENOMIC DNA]</scope>
    <source>
        <strain evidence="1 2">TK</strain>
    </source>
</reference>
<organism evidence="1 2">
    <name type="scientific">Tieghemostelium lacteum</name>
    <name type="common">Slime mold</name>
    <name type="synonym">Dictyostelium lacteum</name>
    <dbReference type="NCBI Taxonomy" id="361077"/>
    <lineage>
        <taxon>Eukaryota</taxon>
        <taxon>Amoebozoa</taxon>
        <taxon>Evosea</taxon>
        <taxon>Eumycetozoa</taxon>
        <taxon>Dictyostelia</taxon>
        <taxon>Dictyosteliales</taxon>
        <taxon>Raperosteliaceae</taxon>
        <taxon>Tieghemostelium</taxon>
    </lineage>
</organism>
<name>A0A151ZG16_TIELA</name>
<dbReference type="EMBL" id="LODT01000028">
    <property type="protein sequence ID" value="KYQ92913.1"/>
    <property type="molecule type" value="Genomic_DNA"/>
</dbReference>
<dbReference type="SUPFAM" id="SSF52047">
    <property type="entry name" value="RNI-like"/>
    <property type="match status" value="1"/>
</dbReference>
<dbReference type="GO" id="GO:0006508">
    <property type="term" value="P:proteolysis"/>
    <property type="evidence" value="ECO:0007669"/>
    <property type="project" value="UniProtKB-KW"/>
</dbReference>
<dbReference type="AlphaFoldDB" id="A0A151ZG16"/>
<accession>A0A151ZG16</accession>
<keyword evidence="1" id="KW-0645">Protease</keyword>
<proteinExistence type="predicted"/>